<dbReference type="GO" id="GO:0016779">
    <property type="term" value="F:nucleotidyltransferase activity"/>
    <property type="evidence" value="ECO:0007669"/>
    <property type="project" value="InterPro"/>
</dbReference>
<dbReference type="Gene3D" id="3.30.460.10">
    <property type="entry name" value="Beta Polymerase, domain 2"/>
    <property type="match status" value="1"/>
</dbReference>
<comment type="caution">
    <text evidence="2">The sequence shown here is derived from an EMBL/GenBank/DDBJ whole genome shotgun (WGS) entry which is preliminary data.</text>
</comment>
<dbReference type="InterPro" id="IPR002934">
    <property type="entry name" value="Polymerase_NTP_transf_dom"/>
</dbReference>
<dbReference type="AlphaFoldDB" id="A0A1F6ECU3"/>
<dbReference type="Pfam" id="PF01909">
    <property type="entry name" value="NTP_transf_2"/>
    <property type="match status" value="1"/>
</dbReference>
<dbReference type="CDD" id="cd05403">
    <property type="entry name" value="NT_KNTase_like"/>
    <property type="match status" value="1"/>
</dbReference>
<feature type="domain" description="Polymerase nucleotidyl transferase" evidence="1">
    <location>
        <begin position="8"/>
        <end position="54"/>
    </location>
</feature>
<name>A0A1F6ECU3_9BACT</name>
<evidence type="ECO:0000313" key="3">
    <source>
        <dbReference type="Proteomes" id="UP000179115"/>
    </source>
</evidence>
<dbReference type="InterPro" id="IPR043519">
    <property type="entry name" value="NT_sf"/>
</dbReference>
<organism evidence="2 3">
    <name type="scientific">Candidatus Kaiserbacteria bacterium RIFCSPLOWO2_01_FULL_51_21</name>
    <dbReference type="NCBI Taxonomy" id="1798508"/>
    <lineage>
        <taxon>Bacteria</taxon>
        <taxon>Candidatus Kaiseribacteriota</taxon>
    </lineage>
</organism>
<proteinExistence type="predicted"/>
<dbReference type="SUPFAM" id="SSF81301">
    <property type="entry name" value="Nucleotidyltransferase"/>
    <property type="match status" value="1"/>
</dbReference>
<dbReference type="Proteomes" id="UP000179115">
    <property type="component" value="Unassembled WGS sequence"/>
</dbReference>
<evidence type="ECO:0000313" key="2">
    <source>
        <dbReference type="EMBL" id="OGG71466.1"/>
    </source>
</evidence>
<reference evidence="2 3" key="1">
    <citation type="journal article" date="2016" name="Nat. Commun.">
        <title>Thousands of microbial genomes shed light on interconnected biogeochemical processes in an aquifer system.</title>
        <authorList>
            <person name="Anantharaman K."/>
            <person name="Brown C.T."/>
            <person name="Hug L.A."/>
            <person name="Sharon I."/>
            <person name="Castelle C.J."/>
            <person name="Probst A.J."/>
            <person name="Thomas B.C."/>
            <person name="Singh A."/>
            <person name="Wilkins M.J."/>
            <person name="Karaoz U."/>
            <person name="Brodie E.L."/>
            <person name="Williams K.H."/>
            <person name="Hubbard S.S."/>
            <person name="Banfield J.F."/>
        </authorList>
    </citation>
    <scope>NUCLEOTIDE SEQUENCE [LARGE SCALE GENOMIC DNA]</scope>
</reference>
<gene>
    <name evidence="2" type="ORF">A3A35_03425</name>
</gene>
<protein>
    <recommendedName>
        <fullName evidence="1">Polymerase nucleotidyl transferase domain-containing protein</fullName>
    </recommendedName>
</protein>
<sequence>MRREIELFAEDLAKNPNILGVAVFGSVARGDNRPDSDVDLFVLTDGLERRKIEKIGNLNFEMVYSSEEGARSFAKNRMDSFLNLWKDAKILIDKSGGLARLREYAIETQDAGKPVVPEWKREHLEFDTRDSLQGARAIMQDDVSTAEMYLQRMVFGLLQFYFDDHSVWTPPPKKQLKWLREQDKAMADKFDAFYTASSIQDRFNVASELVDTFFKSGTKIQS</sequence>
<evidence type="ECO:0000259" key="1">
    <source>
        <dbReference type="Pfam" id="PF01909"/>
    </source>
</evidence>
<dbReference type="EMBL" id="MFLV01000022">
    <property type="protein sequence ID" value="OGG71466.1"/>
    <property type="molecule type" value="Genomic_DNA"/>
</dbReference>
<accession>A0A1F6ECU3</accession>